<dbReference type="OrthoDB" id="10444915at2759"/>
<gene>
    <name evidence="1" type="ORF">TorRG33x02_174080</name>
</gene>
<comment type="caution">
    <text evidence="1">The sequence shown here is derived from an EMBL/GenBank/DDBJ whole genome shotgun (WGS) entry which is preliminary data.</text>
</comment>
<dbReference type="Proteomes" id="UP000237000">
    <property type="component" value="Unassembled WGS sequence"/>
</dbReference>
<protein>
    <submittedName>
        <fullName evidence="1">Uncharacterized protein</fullName>
    </submittedName>
</protein>
<evidence type="ECO:0000313" key="1">
    <source>
        <dbReference type="EMBL" id="PON86759.1"/>
    </source>
</evidence>
<keyword evidence="2" id="KW-1185">Reference proteome</keyword>
<sequence length="103" mass="11638">MRAVQLENVSVFGSQIFSVSASYICKCCTQLSFHNQRSLPKWNSALDPHFIKHLNQGLSSFVPACEHHMRSDRNSFELEGHRKGGGCHPVRRFCPPFGVPKPQ</sequence>
<reference evidence="2" key="1">
    <citation type="submission" date="2016-06" db="EMBL/GenBank/DDBJ databases">
        <title>Parallel loss of symbiosis genes in relatives of nitrogen-fixing non-legume Parasponia.</title>
        <authorList>
            <person name="Van Velzen R."/>
            <person name="Holmer R."/>
            <person name="Bu F."/>
            <person name="Rutten L."/>
            <person name="Van Zeijl A."/>
            <person name="Liu W."/>
            <person name="Santuari L."/>
            <person name="Cao Q."/>
            <person name="Sharma T."/>
            <person name="Shen D."/>
            <person name="Roswanjaya Y."/>
            <person name="Wardhani T."/>
            <person name="Kalhor M.S."/>
            <person name="Jansen J."/>
            <person name="Van den Hoogen J."/>
            <person name="Gungor B."/>
            <person name="Hartog M."/>
            <person name="Hontelez J."/>
            <person name="Verver J."/>
            <person name="Yang W.-C."/>
            <person name="Schijlen E."/>
            <person name="Repin R."/>
            <person name="Schilthuizen M."/>
            <person name="Schranz E."/>
            <person name="Heidstra R."/>
            <person name="Miyata K."/>
            <person name="Fedorova E."/>
            <person name="Kohlen W."/>
            <person name="Bisseling T."/>
            <person name="Smit S."/>
            <person name="Geurts R."/>
        </authorList>
    </citation>
    <scope>NUCLEOTIDE SEQUENCE [LARGE SCALE GENOMIC DNA]</scope>
    <source>
        <strain evidence="2">cv. RG33-2</strain>
    </source>
</reference>
<proteinExistence type="predicted"/>
<dbReference type="AlphaFoldDB" id="A0A2P5EMM4"/>
<evidence type="ECO:0000313" key="2">
    <source>
        <dbReference type="Proteomes" id="UP000237000"/>
    </source>
</evidence>
<dbReference type="EMBL" id="JXTC01000126">
    <property type="protein sequence ID" value="PON86759.1"/>
    <property type="molecule type" value="Genomic_DNA"/>
</dbReference>
<dbReference type="InParanoid" id="A0A2P5EMM4"/>
<organism evidence="1 2">
    <name type="scientific">Trema orientale</name>
    <name type="common">Charcoal tree</name>
    <name type="synonym">Celtis orientalis</name>
    <dbReference type="NCBI Taxonomy" id="63057"/>
    <lineage>
        <taxon>Eukaryota</taxon>
        <taxon>Viridiplantae</taxon>
        <taxon>Streptophyta</taxon>
        <taxon>Embryophyta</taxon>
        <taxon>Tracheophyta</taxon>
        <taxon>Spermatophyta</taxon>
        <taxon>Magnoliopsida</taxon>
        <taxon>eudicotyledons</taxon>
        <taxon>Gunneridae</taxon>
        <taxon>Pentapetalae</taxon>
        <taxon>rosids</taxon>
        <taxon>fabids</taxon>
        <taxon>Rosales</taxon>
        <taxon>Cannabaceae</taxon>
        <taxon>Trema</taxon>
    </lineage>
</organism>
<accession>A0A2P5EMM4</accession>
<name>A0A2P5EMM4_TREOI</name>